<gene>
    <name evidence="1" type="ORF">CBP31_01945</name>
</gene>
<sequence>MRRNPRGLISSIPRDNKPIVMSELDKYLQEILEDKDEEHQTYNNWYSMFIYGIYCSESAKHWLVNRHNGIVTGAIDRMS</sequence>
<evidence type="ECO:0000313" key="1">
    <source>
        <dbReference type="EMBL" id="ART81543.1"/>
    </source>
</evidence>
<dbReference type="AlphaFoldDB" id="A0A1Y0D202"/>
<dbReference type="KEGG" id="opf:CBP31_01945"/>
<name>A0A1Y0D202_9GAMM</name>
<keyword evidence="2" id="KW-1185">Reference proteome</keyword>
<organism evidence="1 2">
    <name type="scientific">Oceanisphaera profunda</name>
    <dbReference type="NCBI Taxonomy" id="1416627"/>
    <lineage>
        <taxon>Bacteria</taxon>
        <taxon>Pseudomonadati</taxon>
        <taxon>Pseudomonadota</taxon>
        <taxon>Gammaproteobacteria</taxon>
        <taxon>Aeromonadales</taxon>
        <taxon>Aeromonadaceae</taxon>
        <taxon>Oceanisphaera</taxon>
    </lineage>
</organism>
<proteinExistence type="predicted"/>
<protein>
    <submittedName>
        <fullName evidence="1">Uncharacterized protein</fullName>
    </submittedName>
</protein>
<evidence type="ECO:0000313" key="2">
    <source>
        <dbReference type="Proteomes" id="UP000243937"/>
    </source>
</evidence>
<dbReference type="EMBL" id="CP021377">
    <property type="protein sequence ID" value="ART81543.1"/>
    <property type="molecule type" value="Genomic_DNA"/>
</dbReference>
<accession>A0A1Y0D202</accession>
<dbReference type="Proteomes" id="UP000243937">
    <property type="component" value="Chromosome"/>
</dbReference>
<reference evidence="1 2" key="1">
    <citation type="journal article" date="2014" name="Int. J. Syst. Evol. Microbiol.">
        <title>Oceanisphaera profunda sp. nov., a marine bacterium isolated from deep-sea sediment, and emended description of the genus Oceanisphaera.</title>
        <authorList>
            <person name="Xu Z."/>
            <person name="Zhang X.Y."/>
            <person name="Su H.N."/>
            <person name="Yu Z.C."/>
            <person name="Liu C."/>
            <person name="Li H."/>
            <person name="Chen X.L."/>
            <person name="Song X.Y."/>
            <person name="Xie B.B."/>
            <person name="Qin Q.L."/>
            <person name="Zhou B.C."/>
            <person name="Shi M."/>
            <person name="Huang Y."/>
            <person name="Zhang Y.Z."/>
        </authorList>
    </citation>
    <scope>NUCLEOTIDE SEQUENCE [LARGE SCALE GENOMIC DNA]</scope>
    <source>
        <strain evidence="1 2">SM1222</strain>
    </source>
</reference>